<protein>
    <recommendedName>
        <fullName evidence="4">F-box domain-containing protein</fullName>
    </recommendedName>
</protein>
<evidence type="ECO:0000313" key="2">
    <source>
        <dbReference type="EMBL" id="SJL01025.1"/>
    </source>
</evidence>
<dbReference type="EMBL" id="FUEG01000003">
    <property type="protein sequence ID" value="SJL01025.1"/>
    <property type="molecule type" value="Genomic_DNA"/>
</dbReference>
<evidence type="ECO:0000256" key="1">
    <source>
        <dbReference type="SAM" id="MobiDB-lite"/>
    </source>
</evidence>
<name>A0A284QX56_ARMOS</name>
<feature type="region of interest" description="Disordered" evidence="1">
    <location>
        <begin position="473"/>
        <end position="499"/>
    </location>
</feature>
<dbReference type="SUPFAM" id="SSF52047">
    <property type="entry name" value="RNI-like"/>
    <property type="match status" value="1"/>
</dbReference>
<reference evidence="3" key="1">
    <citation type="journal article" date="2017" name="Nat. Ecol. Evol.">
        <title>Genome expansion and lineage-specific genetic innovations in the forest pathogenic fungi Armillaria.</title>
        <authorList>
            <person name="Sipos G."/>
            <person name="Prasanna A.N."/>
            <person name="Walter M.C."/>
            <person name="O'Connor E."/>
            <person name="Balint B."/>
            <person name="Krizsan K."/>
            <person name="Kiss B."/>
            <person name="Hess J."/>
            <person name="Varga T."/>
            <person name="Slot J."/>
            <person name="Riley R."/>
            <person name="Boka B."/>
            <person name="Rigling D."/>
            <person name="Barry K."/>
            <person name="Lee J."/>
            <person name="Mihaltcheva S."/>
            <person name="LaButti K."/>
            <person name="Lipzen A."/>
            <person name="Waldron R."/>
            <person name="Moloney N.M."/>
            <person name="Sperisen C."/>
            <person name="Kredics L."/>
            <person name="Vagvoelgyi C."/>
            <person name="Patrignani A."/>
            <person name="Fitzpatrick D."/>
            <person name="Nagy I."/>
            <person name="Doyle S."/>
            <person name="Anderson J.B."/>
            <person name="Grigoriev I.V."/>
            <person name="Gueldener U."/>
            <person name="Muensterkoetter M."/>
            <person name="Nagy L.G."/>
        </authorList>
    </citation>
    <scope>NUCLEOTIDE SEQUENCE [LARGE SCALE GENOMIC DNA]</scope>
    <source>
        <strain evidence="3">C18/9</strain>
    </source>
</reference>
<gene>
    <name evidence="2" type="ORF">ARMOST_04341</name>
</gene>
<dbReference type="Proteomes" id="UP000219338">
    <property type="component" value="Unassembled WGS sequence"/>
</dbReference>
<evidence type="ECO:0008006" key="4">
    <source>
        <dbReference type="Google" id="ProtNLM"/>
    </source>
</evidence>
<feature type="compositionally biased region" description="Polar residues" evidence="1">
    <location>
        <begin position="485"/>
        <end position="499"/>
    </location>
</feature>
<dbReference type="AlphaFoldDB" id="A0A284QX56"/>
<dbReference type="OrthoDB" id="2915046at2759"/>
<accession>A0A284QX56</accession>
<keyword evidence="3" id="KW-1185">Reference proteome</keyword>
<sequence>MAQNLPLEIIDHITNECLPDIEALRSSSLISKLWTITAQQRLFSRVSIFPELVRAVPSTVDFRGSEEYSGYPFLQYILDGSIEKFKKHLEETPHLADFIKELHLGTSKRPSFSTRIGLYYKSEEVTDSAFTGAGEIVARFDELESMSLFFTEDYDWAKLTFMHESLSHAMGSSKLRYLKIGHVVFATQSQFNKLLGNCVALEVLVIDYVKIGAAADSETGQEAAEKSRPRLIELTVHTEPQSLSQIVQAFISPSSPVDVSSLIRLSLWCQYPKKRKYNLVGPICLLLQKTQCLQHLQLFACLTGPLYQYISPASLQTLYVCDQHDEKSSSLSWLAKSLEVGSNSESGLALTELSIDLYKPRGYSSENLSTSSNDWAHLGATLELHARQLRRVMVRSKETDFRRSYMMHPQENSIRIRSEDFRNAMGMRWREDVVIRFIPYQTEYEVVYSGSHCEDFYECDKEPTLADWLGNWEIKDDPEGESSEEFQQGASAHPSQSDQ</sequence>
<evidence type="ECO:0000313" key="3">
    <source>
        <dbReference type="Proteomes" id="UP000219338"/>
    </source>
</evidence>
<proteinExistence type="predicted"/>
<organism evidence="2 3">
    <name type="scientific">Armillaria ostoyae</name>
    <name type="common">Armillaria root rot fungus</name>
    <dbReference type="NCBI Taxonomy" id="47428"/>
    <lineage>
        <taxon>Eukaryota</taxon>
        <taxon>Fungi</taxon>
        <taxon>Dikarya</taxon>
        <taxon>Basidiomycota</taxon>
        <taxon>Agaricomycotina</taxon>
        <taxon>Agaricomycetes</taxon>
        <taxon>Agaricomycetidae</taxon>
        <taxon>Agaricales</taxon>
        <taxon>Marasmiineae</taxon>
        <taxon>Physalacriaceae</taxon>
        <taxon>Armillaria</taxon>
    </lineage>
</organism>